<dbReference type="InterPro" id="IPR037588">
    <property type="entry name" value="MLST8"/>
</dbReference>
<feature type="compositionally biased region" description="Polar residues" evidence="2">
    <location>
        <begin position="369"/>
        <end position="391"/>
    </location>
</feature>
<sequence>MSRHLTRPSPYINHILIDLTLSDDDEDDIHSHKPPQPSSIPSPAIDQLPAAGDVSRKPSSVFVTRDESGRRSYPPILPPGTGSQTTIQLPRIKQSLPGPVEQKPPSSPIAPSTRPAQKRAATILPHTEQAAKRPRLESTEILSPASSRFSSSSPNKVAQRQQKSNPLVVYPVHNGPNGDGSRTYQPSPIRPTPTGNIRPRIKGDSSHPQIILPASKPSNPAQINIKAVADRVGSFITTYISPLLKQVLGDIRTKINDKHGHHVAKYVHSQLLDNSSPIIKGLIEDPRFFAEHQAHNWDRLSSSYQKRLSGQVYKVFDDRSTEFVVKALQDAQQDGNSYTASASSKDESPGSHSEDYSSVRTRSRGQHNMGIQTPSIPNSQKSYSSSCTTRASLKPSNSSNPSLELKIMRIVGFHPEVSRPYMDFTTRDLIRQGLNSDRARRLLSKHKTHIGDNLIHVDLCREEIAEILQLLPIKSRFSKHESTLGIVTVMRGQESRISEFASIINRKLKTPGPGISKQLLRERGPKAITAFLQDAAADLLNLAPQILRIQARDSVKPIVRSPITSLLREREIGGRTSARFSRGLRSFKDVVRNELEDSLALVERWTDCCGDIFSLSWTNEQAFICGATAHSDFHNMQYNKPGNLSVGSTSSRTLKAIPNHRIVRPTISSVENAQNALDSMRRTQDPWLYTSVVSTAYSATTGYSFTASFDKTVKVWSVETEGAAMVLEGTWAHEAKVNFVVTSAYHRLVATSADVSNNAIRVYHLDEDDIARARYDTYTGERADEQADELLRNDTWAYFPAAIQWGRLERVSHLLLVGYSPRSLSGDDNDIPGDKSNTGELCMWNTLDGSKVSISAARTQNVFEVIWHPTQPMFFAATSPCGIFAPDSRTQIQVFAQNESGSFILLKSLDCPACDINELTVLPNSIAQAYVTASCTDGKTYVWDTSQGDHAIHVLEHGEPIETPIHDLPREVTDAGVKFAAWGKSLNRFYTGSSDGELKVWNIKAPRGEAYLQTILSIPAGISVGVFSKDFSKLILGDSTGTVHLLSVDQTSEDEDGIEPLHSNATVKDHRFRPPKNLSQYPPKVLIHHPEPEPPCGYQASDTEDTAVEIARKYLDSEELIINPVPTIGAVQGPQYHNTNLFRLECHQEGDANAPLLLDWQAKQHINKLEGVEEIPSEFPCLPRVESSSRSLHTKNVDLDFDLSRLSISNKEALLKEGIDFDFSDENMYEYKRIRPHFSLFKEVAGTTTRRVKSKVSDNKTSF</sequence>
<dbReference type="Gene3D" id="2.130.10.10">
    <property type="entry name" value="YVTN repeat-like/Quinoprotein amine dehydrogenase"/>
    <property type="match status" value="1"/>
</dbReference>
<dbReference type="InterPro" id="IPR015943">
    <property type="entry name" value="WD40/YVTN_repeat-like_dom_sf"/>
</dbReference>
<evidence type="ECO:0000256" key="1">
    <source>
        <dbReference type="ARBA" id="ARBA00009890"/>
    </source>
</evidence>
<feature type="region of interest" description="Disordered" evidence="2">
    <location>
        <begin position="334"/>
        <end position="399"/>
    </location>
</feature>
<dbReference type="EMBL" id="JBFCZG010000001">
    <property type="protein sequence ID" value="KAL3427543.1"/>
    <property type="molecule type" value="Genomic_DNA"/>
</dbReference>
<feature type="compositionally biased region" description="Polar residues" evidence="2">
    <location>
        <begin position="334"/>
        <end position="343"/>
    </location>
</feature>
<feature type="compositionally biased region" description="Polar residues" evidence="2">
    <location>
        <begin position="154"/>
        <end position="165"/>
    </location>
</feature>
<organism evidence="3 4">
    <name type="scientific">Phlyctema vagabunda</name>
    <dbReference type="NCBI Taxonomy" id="108571"/>
    <lineage>
        <taxon>Eukaryota</taxon>
        <taxon>Fungi</taxon>
        <taxon>Dikarya</taxon>
        <taxon>Ascomycota</taxon>
        <taxon>Pezizomycotina</taxon>
        <taxon>Leotiomycetes</taxon>
        <taxon>Helotiales</taxon>
        <taxon>Dermateaceae</taxon>
        <taxon>Phlyctema</taxon>
    </lineage>
</organism>
<dbReference type="SMART" id="SM00320">
    <property type="entry name" value="WD40"/>
    <property type="match status" value="4"/>
</dbReference>
<accession>A0ABR4PW06</accession>
<dbReference type="InterPro" id="IPR036322">
    <property type="entry name" value="WD40_repeat_dom_sf"/>
</dbReference>
<feature type="region of interest" description="Disordered" evidence="2">
    <location>
        <begin position="24"/>
        <end position="200"/>
    </location>
</feature>
<evidence type="ECO:0000256" key="2">
    <source>
        <dbReference type="SAM" id="MobiDB-lite"/>
    </source>
</evidence>
<dbReference type="InterPro" id="IPR001680">
    <property type="entry name" value="WD40_rpt"/>
</dbReference>
<dbReference type="SUPFAM" id="SSF50978">
    <property type="entry name" value="WD40 repeat-like"/>
    <property type="match status" value="1"/>
</dbReference>
<proteinExistence type="inferred from homology"/>
<dbReference type="PANTHER" id="PTHR19842:SF2">
    <property type="entry name" value="WD REPEAT PROTEIN (AFU_ORTHOLOGUE AFUA_5G04300)"/>
    <property type="match status" value="1"/>
</dbReference>
<keyword evidence="4" id="KW-1185">Reference proteome</keyword>
<evidence type="ECO:0000313" key="4">
    <source>
        <dbReference type="Proteomes" id="UP001629113"/>
    </source>
</evidence>
<name>A0ABR4PW06_9HELO</name>
<comment type="caution">
    <text evidence="3">The sequence shown here is derived from an EMBL/GenBank/DDBJ whole genome shotgun (WGS) entry which is preliminary data.</text>
</comment>
<feature type="compositionally biased region" description="Basic and acidic residues" evidence="2">
    <location>
        <begin position="129"/>
        <end position="138"/>
    </location>
</feature>
<comment type="similarity">
    <text evidence="1">Belongs to the WD repeat LST8 family.</text>
</comment>
<evidence type="ECO:0000313" key="3">
    <source>
        <dbReference type="EMBL" id="KAL3427543.1"/>
    </source>
</evidence>
<reference evidence="3 4" key="1">
    <citation type="submission" date="2024-06" db="EMBL/GenBank/DDBJ databases">
        <title>Complete genome of Phlyctema vagabunda strain 19-DSS-EL-015.</title>
        <authorList>
            <person name="Fiorenzani C."/>
        </authorList>
    </citation>
    <scope>NUCLEOTIDE SEQUENCE [LARGE SCALE GENOMIC DNA]</scope>
    <source>
        <strain evidence="3 4">19-DSS-EL-015</strain>
    </source>
</reference>
<gene>
    <name evidence="3" type="ORF">PVAG01_01052</name>
</gene>
<feature type="compositionally biased region" description="Basic and acidic residues" evidence="2">
    <location>
        <begin position="344"/>
        <end position="357"/>
    </location>
</feature>
<protein>
    <submittedName>
        <fullName evidence="3">WD repeat domain-containing protein</fullName>
    </submittedName>
</protein>
<feature type="compositionally biased region" description="Low complexity" evidence="2">
    <location>
        <begin position="143"/>
        <end position="153"/>
    </location>
</feature>
<dbReference type="Proteomes" id="UP001629113">
    <property type="component" value="Unassembled WGS sequence"/>
</dbReference>
<dbReference type="PANTHER" id="PTHR19842">
    <property type="entry name" value="G BETA-LIKE PROTEIN GBL"/>
    <property type="match status" value="1"/>
</dbReference>